<keyword evidence="2" id="KW-0489">Methyltransferase</keyword>
<dbReference type="Proteomes" id="UP001287282">
    <property type="component" value="Unassembled WGS sequence"/>
</dbReference>
<dbReference type="GO" id="GO:0032259">
    <property type="term" value="P:methylation"/>
    <property type="evidence" value="ECO:0007669"/>
    <property type="project" value="UniProtKB-KW"/>
</dbReference>
<keyword evidence="3" id="KW-1185">Reference proteome</keyword>
<dbReference type="EMBL" id="JAWJBA010001157">
    <property type="protein sequence ID" value="MDV2687748.1"/>
    <property type="molecule type" value="Genomic_DNA"/>
</dbReference>
<feature type="non-terminal residue" evidence="2">
    <location>
        <position position="1"/>
    </location>
</feature>
<dbReference type="Pfam" id="PF02527">
    <property type="entry name" value="GidB"/>
    <property type="match status" value="1"/>
</dbReference>
<gene>
    <name evidence="2" type="ORF">RYX56_25705</name>
</gene>
<dbReference type="InterPro" id="IPR003682">
    <property type="entry name" value="rRNA_ssu_MeTfrase_G"/>
</dbReference>
<dbReference type="InterPro" id="IPR029063">
    <property type="entry name" value="SAM-dependent_MTases_sf"/>
</dbReference>
<dbReference type="GO" id="GO:0008168">
    <property type="term" value="F:methyltransferase activity"/>
    <property type="evidence" value="ECO:0007669"/>
    <property type="project" value="UniProtKB-KW"/>
</dbReference>
<dbReference type="RefSeq" id="WP_317124557.1">
    <property type="nucleotide sequence ID" value="NZ_JAWJBA010001157.1"/>
</dbReference>
<feature type="non-terminal residue" evidence="2">
    <location>
        <position position="76"/>
    </location>
</feature>
<accession>A0ABU3XIX2</accession>
<evidence type="ECO:0000313" key="3">
    <source>
        <dbReference type="Proteomes" id="UP001287282"/>
    </source>
</evidence>
<sequence>RAMTEEEARDFVAARCQGSAALAKVERYAELLRKGAGTQNLIAASTLPQIWLRHIADSAQLIDHVSRGTTPWLDLG</sequence>
<comment type="caution">
    <text evidence="2">The sequence shown here is derived from an EMBL/GenBank/DDBJ whole genome shotgun (WGS) entry which is preliminary data.</text>
</comment>
<reference evidence="2 3" key="1">
    <citation type="submission" date="2023-10" db="EMBL/GenBank/DDBJ databases">
        <title>Screening of Alkalihalobacillus lindianensis BZ-TG-R113 and Its Alleviation of Salt Stress on Rapeseed Growth.</title>
        <authorList>
            <person name="Zhao B."/>
            <person name="Guo T."/>
        </authorList>
    </citation>
    <scope>NUCLEOTIDE SEQUENCE [LARGE SCALE GENOMIC DNA]</scope>
    <source>
        <strain evidence="2 3">BZ-TG-R113</strain>
    </source>
</reference>
<evidence type="ECO:0000313" key="2">
    <source>
        <dbReference type="EMBL" id="MDV2687748.1"/>
    </source>
</evidence>
<organism evidence="2 3">
    <name type="scientific">Alkalihalophilus lindianensis</name>
    <dbReference type="NCBI Taxonomy" id="1630542"/>
    <lineage>
        <taxon>Bacteria</taxon>
        <taxon>Bacillati</taxon>
        <taxon>Bacillota</taxon>
        <taxon>Bacilli</taxon>
        <taxon>Bacillales</taxon>
        <taxon>Bacillaceae</taxon>
        <taxon>Alkalihalophilus</taxon>
    </lineage>
</organism>
<proteinExistence type="predicted"/>
<evidence type="ECO:0000256" key="1">
    <source>
        <dbReference type="ARBA" id="ARBA00031818"/>
    </source>
</evidence>
<protein>
    <recommendedName>
        <fullName evidence="1">Glucose-inhibited division protein B</fullName>
    </recommendedName>
</protein>
<dbReference type="Gene3D" id="3.40.50.150">
    <property type="entry name" value="Vaccinia Virus protein VP39"/>
    <property type="match status" value="1"/>
</dbReference>
<keyword evidence="2" id="KW-0808">Transferase</keyword>
<name>A0ABU3XIX2_9BACI</name>